<dbReference type="InterPro" id="IPR019734">
    <property type="entry name" value="TPR_rpt"/>
</dbReference>
<reference evidence="2" key="1">
    <citation type="submission" date="2020-11" db="EMBL/GenBank/DDBJ databases">
        <authorList>
            <consortium name="DOE Joint Genome Institute"/>
            <person name="Ahrendt S."/>
            <person name="Riley R."/>
            <person name="Andreopoulos W."/>
            <person name="Labutti K."/>
            <person name="Pangilinan J."/>
            <person name="Ruiz-Duenas F.J."/>
            <person name="Barrasa J.M."/>
            <person name="Sanchez-Garcia M."/>
            <person name="Camarero S."/>
            <person name="Miyauchi S."/>
            <person name="Serrano A."/>
            <person name="Linde D."/>
            <person name="Babiker R."/>
            <person name="Drula E."/>
            <person name="Ayuso-Fernandez I."/>
            <person name="Pacheco R."/>
            <person name="Padilla G."/>
            <person name="Ferreira P."/>
            <person name="Barriuso J."/>
            <person name="Kellner H."/>
            <person name="Castanera R."/>
            <person name="Alfaro M."/>
            <person name="Ramirez L."/>
            <person name="Pisabarro A.G."/>
            <person name="Kuo A."/>
            <person name="Tritt A."/>
            <person name="Lipzen A."/>
            <person name="He G."/>
            <person name="Yan M."/>
            <person name="Ng V."/>
            <person name="Cullen D."/>
            <person name="Martin F."/>
            <person name="Rosso M.-N."/>
            <person name="Henrissat B."/>
            <person name="Hibbett D."/>
            <person name="Martinez A.T."/>
            <person name="Grigoriev I.V."/>
        </authorList>
    </citation>
    <scope>NUCLEOTIDE SEQUENCE</scope>
    <source>
        <strain evidence="2">CIRM-BRFM 674</strain>
    </source>
</reference>
<dbReference type="OrthoDB" id="431454at2759"/>
<accession>A0A9P5YLK3</accession>
<gene>
    <name evidence="2" type="ORF">BDN70DRAFT_939175</name>
</gene>
<feature type="repeat" description="TPR" evidence="1">
    <location>
        <begin position="517"/>
        <end position="550"/>
    </location>
</feature>
<dbReference type="Proteomes" id="UP000807469">
    <property type="component" value="Unassembled WGS sequence"/>
</dbReference>
<dbReference type="SUPFAM" id="SSF48452">
    <property type="entry name" value="TPR-like"/>
    <property type="match status" value="5"/>
</dbReference>
<dbReference type="PROSITE" id="PS50005">
    <property type="entry name" value="TPR"/>
    <property type="match status" value="5"/>
</dbReference>
<keyword evidence="1" id="KW-0802">TPR repeat</keyword>
<evidence type="ECO:0000313" key="2">
    <source>
        <dbReference type="EMBL" id="KAF9471133.1"/>
    </source>
</evidence>
<dbReference type="PANTHER" id="PTHR10098">
    <property type="entry name" value="RAPSYN-RELATED"/>
    <property type="match status" value="1"/>
</dbReference>
<name>A0A9P5YLK3_9AGAR</name>
<protein>
    <submittedName>
        <fullName evidence="2">TPR-like protein</fullName>
    </submittedName>
</protein>
<dbReference type="Pfam" id="PF13181">
    <property type="entry name" value="TPR_8"/>
    <property type="match status" value="1"/>
</dbReference>
<dbReference type="InterPro" id="IPR011990">
    <property type="entry name" value="TPR-like_helical_dom_sf"/>
</dbReference>
<dbReference type="AlphaFoldDB" id="A0A9P5YLK3"/>
<dbReference type="Gene3D" id="1.25.40.10">
    <property type="entry name" value="Tetratricopeptide repeat domain"/>
    <property type="match status" value="5"/>
</dbReference>
<organism evidence="2 3">
    <name type="scientific">Pholiota conissans</name>
    <dbReference type="NCBI Taxonomy" id="109636"/>
    <lineage>
        <taxon>Eukaryota</taxon>
        <taxon>Fungi</taxon>
        <taxon>Dikarya</taxon>
        <taxon>Basidiomycota</taxon>
        <taxon>Agaricomycotina</taxon>
        <taxon>Agaricomycetes</taxon>
        <taxon>Agaricomycetidae</taxon>
        <taxon>Agaricales</taxon>
        <taxon>Agaricineae</taxon>
        <taxon>Strophariaceae</taxon>
        <taxon>Pholiota</taxon>
    </lineage>
</organism>
<evidence type="ECO:0000256" key="1">
    <source>
        <dbReference type="PROSITE-ProRule" id="PRU00339"/>
    </source>
</evidence>
<feature type="repeat" description="TPR" evidence="1">
    <location>
        <begin position="272"/>
        <end position="305"/>
    </location>
</feature>
<dbReference type="Pfam" id="PF13424">
    <property type="entry name" value="TPR_12"/>
    <property type="match status" value="3"/>
</dbReference>
<keyword evidence="3" id="KW-1185">Reference proteome</keyword>
<dbReference type="Pfam" id="PF13432">
    <property type="entry name" value="TPR_16"/>
    <property type="match status" value="1"/>
</dbReference>
<dbReference type="SMART" id="SM00028">
    <property type="entry name" value="TPR"/>
    <property type="match status" value="16"/>
</dbReference>
<feature type="repeat" description="TPR" evidence="1">
    <location>
        <begin position="192"/>
        <end position="225"/>
    </location>
</feature>
<proteinExistence type="predicted"/>
<feature type="repeat" description="TPR" evidence="1">
    <location>
        <begin position="793"/>
        <end position="826"/>
    </location>
</feature>
<comment type="caution">
    <text evidence="2">The sequence shown here is derived from an EMBL/GenBank/DDBJ whole genome shotgun (WGS) entry which is preliminary data.</text>
</comment>
<sequence length="874" mass="98782">MLSPIRLFCQHFLAQETVDALPKTVNHYLDILLAAGYNPGNSVNYHTITPEVRNIHNIFQKLFLGEIQNHDLSKLIEALWCLTNWSIYIGYYSKDTVQAALIKTQHIPITHALCIFSIAQLYYADADYTHVVKHFQEAANLCQQTKEITLQAYALQCLGETLRTMDELDKAENALKTSLNIYMAENIIQGQANVHYGLGVTYLDMGRLQEAEIYLTKALEVYKQIPDLIEQANTMDILAQIHLLYRNPIKAEEFANKALEIAKKTNYAAGKRNALQSLGQIYLRMDRFTDACQALEKALSIFKHQKDLTNQLSVAGNLGEIYIQLDQLSTAETLLEPYSQMDSDTIHSGNVLTTFGWLYTCGDHFDKAECHLNAALQLYQKFKSLWGQANVLTHLGVMYLKSGQFNKAEQVVKSIPNLSMKKWRNVEIRRLWVLGDHYIIKGQFGNAQAMLNSAMVQAKNDNSANLCQQTKEITLQAYALQCLGETLHMMHELDKAENALKTSLKIYMAENITQGQANAHYGLGLIYVDMGQLQEAEIYLTKALEVYKQIPDLIEQANTMGVLAHIHLLYRNPIKAEEFANQALEFAKKANYATGKGIALQMLGQIYLQMDRIMDACQALEKALSIFKHLKDLTNQRLVVGNLGEVYIQLDQLSAAETLLEPYSQMDSNTIYSGHVLTTLGWLYTCGNHLDKAEHHLNAALQLYQKLKDQGGQANVLAHFGIMYLKSGQFDKAEQVVKSIPNLSMDKWRKVEMLRLWALGDLYIIKGQFGNAQAALNSAMVQAKSDNCSYQQGNIICSLGTLHIKRGRVDRAIRAYKRALTFHRAAQWISEQATDLMRLGEVYEMLGRSEEAAAAFKEADELMESVREARQLSE</sequence>
<dbReference type="EMBL" id="MU155753">
    <property type="protein sequence ID" value="KAF9471133.1"/>
    <property type="molecule type" value="Genomic_DNA"/>
</dbReference>
<feature type="repeat" description="TPR" evidence="1">
    <location>
        <begin position="833"/>
        <end position="866"/>
    </location>
</feature>
<evidence type="ECO:0000313" key="3">
    <source>
        <dbReference type="Proteomes" id="UP000807469"/>
    </source>
</evidence>